<dbReference type="SUPFAM" id="SSF52172">
    <property type="entry name" value="CheY-like"/>
    <property type="match status" value="1"/>
</dbReference>
<keyword evidence="5" id="KW-1185">Reference proteome</keyword>
<proteinExistence type="predicted"/>
<gene>
    <name evidence="4" type="ORF">ASJ80_10810</name>
</gene>
<comment type="caution">
    <text evidence="4">The sequence shown here is derived from an EMBL/GenBank/DDBJ whole genome shotgun (WGS) entry which is preliminary data.</text>
</comment>
<dbReference type="Gene3D" id="3.40.50.2300">
    <property type="match status" value="1"/>
</dbReference>
<dbReference type="PROSITE" id="PS50110">
    <property type="entry name" value="RESPONSE_REGULATORY"/>
    <property type="match status" value="1"/>
</dbReference>
<dbReference type="InterPro" id="IPR011006">
    <property type="entry name" value="CheY-like_superfamily"/>
</dbReference>
<dbReference type="InterPro" id="IPR050595">
    <property type="entry name" value="Bact_response_regulator"/>
</dbReference>
<dbReference type="Proteomes" id="UP000217784">
    <property type="component" value="Unassembled WGS sequence"/>
</dbReference>
<evidence type="ECO:0000259" key="3">
    <source>
        <dbReference type="PROSITE" id="PS50110"/>
    </source>
</evidence>
<dbReference type="EMBL" id="LMVM01000012">
    <property type="protein sequence ID" value="PAV04795.1"/>
    <property type="molecule type" value="Genomic_DNA"/>
</dbReference>
<evidence type="ECO:0000313" key="4">
    <source>
        <dbReference type="EMBL" id="PAV04795.1"/>
    </source>
</evidence>
<dbReference type="GO" id="GO:0000160">
    <property type="term" value="P:phosphorelay signal transduction system"/>
    <property type="evidence" value="ECO:0007669"/>
    <property type="project" value="InterPro"/>
</dbReference>
<organism evidence="4 5">
    <name type="scientific">Methanobacterium bryantii</name>
    <dbReference type="NCBI Taxonomy" id="2161"/>
    <lineage>
        <taxon>Archaea</taxon>
        <taxon>Methanobacteriati</taxon>
        <taxon>Methanobacteriota</taxon>
        <taxon>Methanomada group</taxon>
        <taxon>Methanobacteria</taxon>
        <taxon>Methanobacteriales</taxon>
        <taxon>Methanobacteriaceae</taxon>
        <taxon>Methanobacterium</taxon>
    </lineage>
</organism>
<reference evidence="4 5" key="1">
    <citation type="journal article" date="2017" name="BMC Genomics">
        <title>Genomic analysis of methanogenic archaea reveals a shift towards energy conservation.</title>
        <authorList>
            <person name="Gilmore S.P."/>
            <person name="Henske J.K."/>
            <person name="Sexton J.A."/>
            <person name="Solomon K.V."/>
            <person name="Seppala S."/>
            <person name="Yoo J.I."/>
            <person name="Huyett L.M."/>
            <person name="Pressman A."/>
            <person name="Cogan J.Z."/>
            <person name="Kivenson V."/>
            <person name="Peng X."/>
            <person name="Tan Y."/>
            <person name="Valentine D.L."/>
            <person name="O'Malley M.A."/>
        </authorList>
    </citation>
    <scope>NUCLEOTIDE SEQUENCE [LARGE SCALE GENOMIC DNA]</scope>
    <source>
        <strain evidence="4 5">M.o.H.</strain>
    </source>
</reference>
<accession>A0A2A2H634</accession>
<feature type="domain" description="Response regulatory" evidence="3">
    <location>
        <begin position="4"/>
        <end position="118"/>
    </location>
</feature>
<dbReference type="PANTHER" id="PTHR44591">
    <property type="entry name" value="STRESS RESPONSE REGULATOR PROTEIN 1"/>
    <property type="match status" value="1"/>
</dbReference>
<sequence length="120" mass="13802">MLINVLIVEDEKIISLDLEQKLKLMGYTVNTACSGEIALKKVKNNKIDLVIMDIYLNGELDGVDTAIEIRKNYTIPIIYITASHDLRTHKNIQQTEPYAYLKKPFDDNQLEETIKNINSY</sequence>
<protein>
    <recommendedName>
        <fullName evidence="3">Response regulatory domain-containing protein</fullName>
    </recommendedName>
</protein>
<name>A0A2A2H634_METBR</name>
<dbReference type="CDD" id="cd17534">
    <property type="entry name" value="REC_DC-like"/>
    <property type="match status" value="1"/>
</dbReference>
<feature type="modified residue" description="4-aspartylphosphate" evidence="2">
    <location>
        <position position="53"/>
    </location>
</feature>
<keyword evidence="1 2" id="KW-0597">Phosphoprotein</keyword>
<evidence type="ECO:0000256" key="1">
    <source>
        <dbReference type="ARBA" id="ARBA00022553"/>
    </source>
</evidence>
<dbReference type="PANTHER" id="PTHR44591:SF23">
    <property type="entry name" value="CHEY SUBFAMILY"/>
    <property type="match status" value="1"/>
</dbReference>
<dbReference type="Pfam" id="PF00072">
    <property type="entry name" value="Response_reg"/>
    <property type="match status" value="1"/>
</dbReference>
<dbReference type="SMART" id="SM00448">
    <property type="entry name" value="REC"/>
    <property type="match status" value="1"/>
</dbReference>
<dbReference type="AlphaFoldDB" id="A0A2A2H634"/>
<evidence type="ECO:0000256" key="2">
    <source>
        <dbReference type="PROSITE-ProRule" id="PRU00169"/>
    </source>
</evidence>
<evidence type="ECO:0000313" key="5">
    <source>
        <dbReference type="Proteomes" id="UP000217784"/>
    </source>
</evidence>
<dbReference type="InterPro" id="IPR001789">
    <property type="entry name" value="Sig_transdc_resp-reg_receiver"/>
</dbReference>